<sequence>MANAYQLIGDCITSLSELSKENVALKVDDVTLHFNEINHGIGTLFIAENRLVWLPIDSNEIQEKQGFSFQYPSIVLHAISTDKNHFSDPCIYMQLFSGDDDQIPTVRFVPSASSDKSLDDIFKSLSEMASLHSDPISDSEDDDQVECNGDLISDAS</sequence>
<accession>A0A0K3ANX6</accession>
<reference evidence="6 7" key="3">
    <citation type="journal article" date="2016" name="Sci. Rep.">
        <title>Genome-wide diversity and gene expression profiling of Babesia microti isolates identify polymorphic genes that mediate host-pathogen interactions.</title>
        <authorList>
            <person name="Silva J.C."/>
            <person name="Cornillot E."/>
            <person name="McCracken C."/>
            <person name="Usmani-Brown S."/>
            <person name="Dwivedi A."/>
            <person name="Ifeonu O.O."/>
            <person name="Crabtree J."/>
            <person name="Gotia H.T."/>
            <person name="Virji A.Z."/>
            <person name="Reynes C."/>
            <person name="Colinge J."/>
            <person name="Kumar V."/>
            <person name="Lawres L."/>
            <person name="Pazzi J.E."/>
            <person name="Pablo J.V."/>
            <person name="Hung C."/>
            <person name="Brancato J."/>
            <person name="Kumari P."/>
            <person name="Orvis J."/>
            <person name="Tretina K."/>
            <person name="Chibucos M."/>
            <person name="Ott S."/>
            <person name="Sadzewicz L."/>
            <person name="Sengamalay N."/>
            <person name="Shetty A.C."/>
            <person name="Su Q."/>
            <person name="Tallon L."/>
            <person name="Fraser C.M."/>
            <person name="Frutos R."/>
            <person name="Molina D.M."/>
            <person name="Krause P.J."/>
            <person name="Ben Mamoun C."/>
        </authorList>
    </citation>
    <scope>NUCLEOTIDE SEQUENCE [LARGE SCALE GENOMIC DNA]</scope>
    <source>
        <strain evidence="6 7">RI</strain>
    </source>
</reference>
<dbReference type="InterPro" id="IPR011993">
    <property type="entry name" value="PH-like_dom_sf"/>
</dbReference>
<evidence type="ECO:0000256" key="2">
    <source>
        <dbReference type="ARBA" id="ARBA00004496"/>
    </source>
</evidence>
<keyword evidence="7" id="KW-1185">Reference proteome</keyword>
<dbReference type="RefSeq" id="XP_012649238.1">
    <property type="nucleotide sequence ID" value="XM_012793784.1"/>
</dbReference>
<reference evidence="6 7" key="2">
    <citation type="journal article" date="2013" name="PLoS ONE">
        <title>Whole genome mapping and re-organization of the nuclear and mitochondrial genomes of Babesia microti isolates.</title>
        <authorList>
            <person name="Cornillot E."/>
            <person name="Dassouli A."/>
            <person name="Garg A."/>
            <person name="Pachikara N."/>
            <person name="Randazzo S."/>
            <person name="Depoix D."/>
            <person name="Carcy B."/>
            <person name="Delbecq S."/>
            <person name="Frutos R."/>
            <person name="Silva J.C."/>
            <person name="Sutton R."/>
            <person name="Krause P.J."/>
            <person name="Mamoun C.B."/>
        </authorList>
    </citation>
    <scope>NUCLEOTIDE SEQUENCE [LARGE SCALE GENOMIC DNA]</scope>
    <source>
        <strain evidence="6 7">RI</strain>
    </source>
</reference>
<evidence type="ECO:0000256" key="1">
    <source>
        <dbReference type="ARBA" id="ARBA00004123"/>
    </source>
</evidence>
<dbReference type="Gene3D" id="2.30.29.30">
    <property type="entry name" value="Pleckstrin-homology domain (PH domain)/Phosphotyrosine-binding domain (PTB)"/>
    <property type="match status" value="1"/>
</dbReference>
<evidence type="ECO:0000313" key="7">
    <source>
        <dbReference type="Proteomes" id="UP000002899"/>
    </source>
</evidence>
<dbReference type="PANTHER" id="PTHR21399:SF0">
    <property type="entry name" value="METHYLOSOME SUBUNIT PICLN"/>
    <property type="match status" value="1"/>
</dbReference>
<proteinExistence type="predicted"/>
<dbReference type="OMA" id="KSMMFHA"/>
<dbReference type="Pfam" id="PF03517">
    <property type="entry name" value="Voldacs"/>
    <property type="match status" value="2"/>
</dbReference>
<organism evidence="6 7">
    <name type="scientific">Babesia microti (strain RI)</name>
    <dbReference type="NCBI Taxonomy" id="1133968"/>
    <lineage>
        <taxon>Eukaryota</taxon>
        <taxon>Sar</taxon>
        <taxon>Alveolata</taxon>
        <taxon>Apicomplexa</taxon>
        <taxon>Aconoidasida</taxon>
        <taxon>Piroplasmida</taxon>
        <taxon>Babesiidae</taxon>
        <taxon>Babesia</taxon>
    </lineage>
</organism>
<name>A0A0K3ANX6_BABMR</name>
<keyword evidence="4" id="KW-0539">Nucleus</keyword>
<evidence type="ECO:0000256" key="3">
    <source>
        <dbReference type="ARBA" id="ARBA00022490"/>
    </source>
</evidence>
<dbReference type="GO" id="GO:0045292">
    <property type="term" value="P:mRNA cis splicing, via spliceosome"/>
    <property type="evidence" value="ECO:0007669"/>
    <property type="project" value="TreeGrafter"/>
</dbReference>
<dbReference type="EMBL" id="LN871598">
    <property type="protein sequence ID" value="CTQ41227.1"/>
    <property type="molecule type" value="Genomic_DNA"/>
</dbReference>
<protein>
    <recommendedName>
        <fullName evidence="8">Methylosome subunit pICln</fullName>
    </recommendedName>
</protein>
<feature type="region of interest" description="Disordered" evidence="5">
    <location>
        <begin position="132"/>
        <end position="156"/>
    </location>
</feature>
<dbReference type="Proteomes" id="UP000002899">
    <property type="component" value="Chromosome III"/>
</dbReference>
<dbReference type="GO" id="GO:0005829">
    <property type="term" value="C:cytosol"/>
    <property type="evidence" value="ECO:0007669"/>
    <property type="project" value="TreeGrafter"/>
</dbReference>
<reference evidence="6 7" key="1">
    <citation type="journal article" date="2012" name="Nucleic Acids Res.">
        <title>Sequencing of the smallest Apicomplexan genome from the human pathogen Babesia microti.</title>
        <authorList>
            <person name="Cornillot E."/>
            <person name="Hadj-Kaddour K."/>
            <person name="Dassouli A."/>
            <person name="Noel B."/>
            <person name="Ranwez V."/>
            <person name="Vacherie B."/>
            <person name="Augagneur Y."/>
            <person name="Bres V."/>
            <person name="Duclos A."/>
            <person name="Randazzo S."/>
            <person name="Carcy B."/>
            <person name="Debierre-Grockiego F."/>
            <person name="Delbecq S."/>
            <person name="Moubri-Menage K."/>
            <person name="Shams-Eldin H."/>
            <person name="Usmani-Brown S."/>
            <person name="Bringaud F."/>
            <person name="Wincker P."/>
            <person name="Vivares C.P."/>
            <person name="Schwarz R.T."/>
            <person name="Schetters T.P."/>
            <person name="Krause P.J."/>
            <person name="Gorenflot A."/>
            <person name="Berry V."/>
            <person name="Barbe V."/>
            <person name="Ben Mamoun C."/>
        </authorList>
    </citation>
    <scope>NUCLEOTIDE SEQUENCE [LARGE SCALE GENOMIC DNA]</scope>
    <source>
        <strain evidence="6 7">RI</strain>
    </source>
</reference>
<dbReference type="GO" id="GO:0000387">
    <property type="term" value="P:spliceosomal snRNP assembly"/>
    <property type="evidence" value="ECO:0007669"/>
    <property type="project" value="TreeGrafter"/>
</dbReference>
<evidence type="ECO:0000256" key="4">
    <source>
        <dbReference type="ARBA" id="ARBA00023242"/>
    </source>
</evidence>
<dbReference type="InterPro" id="IPR039924">
    <property type="entry name" value="ICln/Lot5/Saf5"/>
</dbReference>
<keyword evidence="3" id="KW-0963">Cytoplasm</keyword>
<dbReference type="AlphaFoldDB" id="A0A0K3ANX6"/>
<dbReference type="KEGG" id="bmic:BMR1_03g03135"/>
<dbReference type="GeneID" id="24425270"/>
<evidence type="ECO:0000313" key="6">
    <source>
        <dbReference type="EMBL" id="CTQ41227.1"/>
    </source>
</evidence>
<dbReference type="GO" id="GO:0005681">
    <property type="term" value="C:spliceosomal complex"/>
    <property type="evidence" value="ECO:0007669"/>
    <property type="project" value="TreeGrafter"/>
</dbReference>
<evidence type="ECO:0008006" key="8">
    <source>
        <dbReference type="Google" id="ProtNLM"/>
    </source>
</evidence>
<comment type="subcellular location">
    <subcellularLocation>
        <location evidence="2">Cytoplasm</location>
    </subcellularLocation>
    <subcellularLocation>
        <location evidence="1">Nucleus</location>
    </subcellularLocation>
</comment>
<dbReference type="OrthoDB" id="19714at2759"/>
<evidence type="ECO:0000256" key="5">
    <source>
        <dbReference type="SAM" id="MobiDB-lite"/>
    </source>
</evidence>
<dbReference type="VEuPathDB" id="PiroplasmaDB:BMR1_03g03135"/>
<dbReference type="PANTHER" id="PTHR21399">
    <property type="entry name" value="CHLORIDE CONDUCTANCE REGULATORY PROTEIN ICLN"/>
    <property type="match status" value="1"/>
</dbReference>
<dbReference type="GO" id="GO:0034715">
    <property type="term" value="C:pICln-Sm protein complex"/>
    <property type="evidence" value="ECO:0007669"/>
    <property type="project" value="TreeGrafter"/>
</dbReference>